<dbReference type="Gene3D" id="2.30.42.10">
    <property type="match status" value="1"/>
</dbReference>
<dbReference type="InterPro" id="IPR000270">
    <property type="entry name" value="PB1_dom"/>
</dbReference>
<dbReference type="InterPro" id="IPR001478">
    <property type="entry name" value="PDZ"/>
</dbReference>
<reference evidence="4" key="2">
    <citation type="submission" date="2024-06" db="UniProtKB">
        <authorList>
            <consortium name="EnsemblMetazoa"/>
        </authorList>
    </citation>
    <scope>IDENTIFICATION</scope>
</reference>
<organism evidence="4 5">
    <name type="scientific">Amphimedon queenslandica</name>
    <name type="common">Sponge</name>
    <dbReference type="NCBI Taxonomy" id="400682"/>
    <lineage>
        <taxon>Eukaryota</taxon>
        <taxon>Metazoa</taxon>
        <taxon>Porifera</taxon>
        <taxon>Demospongiae</taxon>
        <taxon>Heteroscleromorpha</taxon>
        <taxon>Haplosclerida</taxon>
        <taxon>Niphatidae</taxon>
        <taxon>Amphimedon</taxon>
    </lineage>
</organism>
<dbReference type="InterPro" id="IPR051741">
    <property type="entry name" value="PAR6_homolog"/>
</dbReference>
<dbReference type="SMART" id="SM00666">
    <property type="entry name" value="PB1"/>
    <property type="match status" value="1"/>
</dbReference>
<sequence length="352" mass="38444">MSATPSRRSPGQPGYDPNLVEVKSKFEYEYRRFSIDRTQLTQYDELSALIKESHNLPTDMPFTVSYTNPKNDDILPINNDKNMNSAFQTAMPFIKLFIYRERELMDAEIKLQEKKKKSKSLFSESVNSSTVIGAPKEFRKVSSIVDADLLPDTVRRVKLVKQSTDRPLGFYIRDGTSVRVTPYGLEKVPGIFISRLVPGGLAEGTGLLSVNDEIIEVNGIETLGKSLDQVTDMMVANSQNLIITVKPSTLPPSTPRTSTGTMPKTKRGSPPPSGGGGKNRSSSELPQGGRPSNKGDRSTPSKGNVSDNSYNGMGGSSNKEGLRKKMSSDMSGAGGGGNEYSDEPKRILHTVN</sequence>
<dbReference type="SUPFAM" id="SSF54277">
    <property type="entry name" value="CAD &amp; PB1 domains"/>
    <property type="match status" value="1"/>
</dbReference>
<evidence type="ECO:0000313" key="5">
    <source>
        <dbReference type="Proteomes" id="UP000007879"/>
    </source>
</evidence>
<name>A0AAN0IY33_AMPQE</name>
<dbReference type="Pfam" id="PF00595">
    <property type="entry name" value="PDZ"/>
    <property type="match status" value="1"/>
</dbReference>
<dbReference type="Pfam" id="PF00564">
    <property type="entry name" value="PB1"/>
    <property type="match status" value="1"/>
</dbReference>
<evidence type="ECO:0008006" key="6">
    <source>
        <dbReference type="Google" id="ProtNLM"/>
    </source>
</evidence>
<dbReference type="GO" id="GO:0007098">
    <property type="term" value="P:centrosome cycle"/>
    <property type="evidence" value="ECO:0007669"/>
    <property type="project" value="TreeGrafter"/>
</dbReference>
<dbReference type="RefSeq" id="XP_019849348.1">
    <property type="nucleotide sequence ID" value="XM_019993789.1"/>
</dbReference>
<dbReference type="InterPro" id="IPR036034">
    <property type="entry name" value="PDZ_sf"/>
</dbReference>
<dbReference type="Proteomes" id="UP000007879">
    <property type="component" value="Unassembled WGS sequence"/>
</dbReference>
<dbReference type="AlphaFoldDB" id="A0AAN0IY33"/>
<dbReference type="KEGG" id="aqu:109580514"/>
<evidence type="ECO:0000259" key="3">
    <source>
        <dbReference type="PROSITE" id="PS51745"/>
    </source>
</evidence>
<dbReference type="InterPro" id="IPR053793">
    <property type="entry name" value="PB1-like"/>
</dbReference>
<evidence type="ECO:0000313" key="4">
    <source>
        <dbReference type="EnsemblMetazoa" id="XP_019849348.1"/>
    </source>
</evidence>
<proteinExistence type="predicted"/>
<dbReference type="EnsemblMetazoa" id="XM_019993789.1">
    <property type="protein sequence ID" value="XP_019849348.1"/>
    <property type="gene ID" value="LOC109580514"/>
</dbReference>
<dbReference type="PANTHER" id="PTHR14102">
    <property type="entry name" value="PAR-6-RELATED"/>
    <property type="match status" value="1"/>
</dbReference>
<dbReference type="PANTHER" id="PTHR14102:SF11">
    <property type="entry name" value="LD29223P"/>
    <property type="match status" value="1"/>
</dbReference>
<feature type="domain" description="PDZ" evidence="2">
    <location>
        <begin position="156"/>
        <end position="249"/>
    </location>
</feature>
<evidence type="ECO:0000256" key="1">
    <source>
        <dbReference type="SAM" id="MobiDB-lite"/>
    </source>
</evidence>
<feature type="region of interest" description="Disordered" evidence="1">
    <location>
        <begin position="246"/>
        <end position="352"/>
    </location>
</feature>
<reference evidence="5" key="1">
    <citation type="journal article" date="2010" name="Nature">
        <title>The Amphimedon queenslandica genome and the evolution of animal complexity.</title>
        <authorList>
            <person name="Srivastava M."/>
            <person name="Simakov O."/>
            <person name="Chapman J."/>
            <person name="Fahey B."/>
            <person name="Gauthier M.E."/>
            <person name="Mitros T."/>
            <person name="Richards G.S."/>
            <person name="Conaco C."/>
            <person name="Dacre M."/>
            <person name="Hellsten U."/>
            <person name="Larroux C."/>
            <person name="Putnam N.H."/>
            <person name="Stanke M."/>
            <person name="Adamska M."/>
            <person name="Darling A."/>
            <person name="Degnan S.M."/>
            <person name="Oakley T.H."/>
            <person name="Plachetzki D.C."/>
            <person name="Zhai Y."/>
            <person name="Adamski M."/>
            <person name="Calcino A."/>
            <person name="Cummins S.F."/>
            <person name="Goodstein D.M."/>
            <person name="Harris C."/>
            <person name="Jackson D.J."/>
            <person name="Leys S.P."/>
            <person name="Shu S."/>
            <person name="Woodcroft B.J."/>
            <person name="Vervoort M."/>
            <person name="Kosik K.S."/>
            <person name="Manning G."/>
            <person name="Degnan B.M."/>
            <person name="Rokhsar D.S."/>
        </authorList>
    </citation>
    <scope>NUCLEOTIDE SEQUENCE [LARGE SCALE GENOMIC DNA]</scope>
</reference>
<evidence type="ECO:0000259" key="2">
    <source>
        <dbReference type="PROSITE" id="PS50106"/>
    </source>
</evidence>
<dbReference type="SUPFAM" id="SSF50156">
    <property type="entry name" value="PDZ domain-like"/>
    <property type="match status" value="1"/>
</dbReference>
<protein>
    <recommendedName>
        <fullName evidence="6">PDZ domain-containing protein</fullName>
    </recommendedName>
</protein>
<dbReference type="CDD" id="cd06718">
    <property type="entry name" value="PDZ_Par6-like"/>
    <property type="match status" value="1"/>
</dbReference>
<feature type="domain" description="PB1" evidence="3">
    <location>
        <begin position="19"/>
        <end position="101"/>
    </location>
</feature>
<keyword evidence="5" id="KW-1185">Reference proteome</keyword>
<feature type="compositionally biased region" description="Polar residues" evidence="1">
    <location>
        <begin position="300"/>
        <end position="319"/>
    </location>
</feature>
<dbReference type="Gene3D" id="3.10.20.90">
    <property type="entry name" value="Phosphatidylinositol 3-kinase Catalytic Subunit, Chain A, domain 1"/>
    <property type="match status" value="1"/>
</dbReference>
<dbReference type="PROSITE" id="PS50106">
    <property type="entry name" value="PDZ"/>
    <property type="match status" value="1"/>
</dbReference>
<dbReference type="GeneID" id="109580514"/>
<dbReference type="PROSITE" id="PS51745">
    <property type="entry name" value="PB1"/>
    <property type="match status" value="1"/>
</dbReference>
<dbReference type="SMART" id="SM00228">
    <property type="entry name" value="PDZ"/>
    <property type="match status" value="1"/>
</dbReference>
<accession>A0AAN0IY33</accession>